<dbReference type="EMBL" id="BMKS01000006">
    <property type="protein sequence ID" value="GGG36171.1"/>
    <property type="molecule type" value="Genomic_DNA"/>
</dbReference>
<dbReference type="Pfam" id="PF00011">
    <property type="entry name" value="HSP20"/>
    <property type="match status" value="1"/>
</dbReference>
<dbReference type="InterPro" id="IPR008978">
    <property type="entry name" value="HSP20-like_chaperone"/>
</dbReference>
<feature type="domain" description="SHSP" evidence="4">
    <location>
        <begin position="70"/>
        <end position="185"/>
    </location>
</feature>
<evidence type="ECO:0000259" key="4">
    <source>
        <dbReference type="PROSITE" id="PS01031"/>
    </source>
</evidence>
<evidence type="ECO:0000256" key="3">
    <source>
        <dbReference type="SAM" id="MobiDB-lite"/>
    </source>
</evidence>
<evidence type="ECO:0000313" key="5">
    <source>
        <dbReference type="EMBL" id="GGG36171.1"/>
    </source>
</evidence>
<evidence type="ECO:0000313" key="6">
    <source>
        <dbReference type="Proteomes" id="UP000597507"/>
    </source>
</evidence>
<feature type="region of interest" description="Disordered" evidence="3">
    <location>
        <begin position="1"/>
        <end position="25"/>
    </location>
</feature>
<evidence type="ECO:0000256" key="2">
    <source>
        <dbReference type="RuleBase" id="RU003616"/>
    </source>
</evidence>
<reference evidence="5 6" key="1">
    <citation type="journal article" date="2014" name="Int. J. Syst. Evol. Microbiol.">
        <title>Complete genome sequence of Corynebacterium casei LMG S-19264T (=DSM 44701T), isolated from a smear-ripened cheese.</title>
        <authorList>
            <consortium name="US DOE Joint Genome Institute (JGI-PGF)"/>
            <person name="Walter F."/>
            <person name="Albersmeier A."/>
            <person name="Kalinowski J."/>
            <person name="Ruckert C."/>
        </authorList>
    </citation>
    <scope>NUCLEOTIDE SEQUENCE [LARGE SCALE GENOMIC DNA]</scope>
    <source>
        <strain evidence="5 6">CGMCC 1.16330</strain>
    </source>
</reference>
<dbReference type="Proteomes" id="UP000597507">
    <property type="component" value="Unassembled WGS sequence"/>
</dbReference>
<comment type="similarity">
    <text evidence="1 2">Belongs to the small heat shock protein (HSP20) family.</text>
</comment>
<keyword evidence="6" id="KW-1185">Reference proteome</keyword>
<organism evidence="5 6">
    <name type="scientific">Caldovatus sediminis</name>
    <dbReference type="NCBI Taxonomy" id="2041189"/>
    <lineage>
        <taxon>Bacteria</taxon>
        <taxon>Pseudomonadati</taxon>
        <taxon>Pseudomonadota</taxon>
        <taxon>Alphaproteobacteria</taxon>
        <taxon>Acetobacterales</taxon>
        <taxon>Roseomonadaceae</taxon>
        <taxon>Caldovatus</taxon>
    </lineage>
</organism>
<dbReference type="Gene3D" id="2.60.40.790">
    <property type="match status" value="1"/>
</dbReference>
<dbReference type="InterPro" id="IPR002068">
    <property type="entry name" value="A-crystallin/Hsp20_dom"/>
</dbReference>
<proteinExistence type="inferred from homology"/>
<accession>A0A8J3EBE3</accession>
<dbReference type="CDD" id="cd06464">
    <property type="entry name" value="ACD_sHsps-like"/>
    <property type="match status" value="1"/>
</dbReference>
<dbReference type="AlphaFoldDB" id="A0A8J3EBE3"/>
<dbReference type="RefSeq" id="WP_188900670.1">
    <property type="nucleotide sequence ID" value="NZ_BMKS01000006.1"/>
</dbReference>
<gene>
    <name evidence="5" type="primary">hspC2</name>
    <name evidence="5" type="ORF">GCM10010964_25110</name>
</gene>
<dbReference type="SUPFAM" id="SSF49764">
    <property type="entry name" value="HSP20-like chaperones"/>
    <property type="match status" value="1"/>
</dbReference>
<comment type="caution">
    <text evidence="5">The sequence shown here is derived from an EMBL/GenBank/DDBJ whole genome shotgun (WGS) entry which is preliminary data.</text>
</comment>
<dbReference type="PROSITE" id="PS01031">
    <property type="entry name" value="SHSP"/>
    <property type="match status" value="1"/>
</dbReference>
<dbReference type="InterPro" id="IPR031107">
    <property type="entry name" value="Small_HSP"/>
</dbReference>
<dbReference type="PANTHER" id="PTHR11527">
    <property type="entry name" value="HEAT-SHOCK PROTEIN 20 FAMILY MEMBER"/>
    <property type="match status" value="1"/>
</dbReference>
<sequence>MSETATKAPEKTEQRALAPAAGPESLWQPLATLRDEMDRLFDNVVRSFGLGPGRALRRLGAGMQPWWRLEPAFGMAPPAMDMVEDEKEFRITAELPGMDTGDVELTVSDDMLTIRGEKKMEKEEKAENYYLSERRFGSFQRSFPLPQGVDRDKIEAKFDKGVLTITLPKTPEAATRQKRIPIKQGA</sequence>
<name>A0A8J3EBE3_9PROT</name>
<protein>
    <submittedName>
        <fullName evidence="5">Molecular chaperone Hsp20</fullName>
    </submittedName>
</protein>
<evidence type="ECO:0000256" key="1">
    <source>
        <dbReference type="PROSITE-ProRule" id="PRU00285"/>
    </source>
</evidence>